<accession>A0A6J6IXF2</accession>
<name>A0A6J6IXF2_9ZZZZ</name>
<keyword evidence="1" id="KW-0812">Transmembrane</keyword>
<evidence type="ECO:0000313" key="3">
    <source>
        <dbReference type="EMBL" id="CAB4629230.1"/>
    </source>
</evidence>
<proteinExistence type="predicted"/>
<reference evidence="3" key="1">
    <citation type="submission" date="2020-05" db="EMBL/GenBank/DDBJ databases">
        <authorList>
            <person name="Chiriac C."/>
            <person name="Salcher M."/>
            <person name="Ghai R."/>
            <person name="Kavagutti S V."/>
        </authorList>
    </citation>
    <scope>NUCLEOTIDE SEQUENCE</scope>
</reference>
<dbReference type="EMBL" id="CAEZVT010000005">
    <property type="protein sequence ID" value="CAB4629230.1"/>
    <property type="molecule type" value="Genomic_DNA"/>
</dbReference>
<keyword evidence="1" id="KW-1133">Transmembrane helix</keyword>
<feature type="transmembrane region" description="Helical" evidence="1">
    <location>
        <begin position="12"/>
        <end position="29"/>
    </location>
</feature>
<dbReference type="Pfam" id="PF09834">
    <property type="entry name" value="DUF2061"/>
    <property type="match status" value="1"/>
</dbReference>
<organism evidence="3">
    <name type="scientific">freshwater metagenome</name>
    <dbReference type="NCBI Taxonomy" id="449393"/>
    <lineage>
        <taxon>unclassified sequences</taxon>
        <taxon>metagenomes</taxon>
        <taxon>ecological metagenomes</taxon>
    </lineage>
</organism>
<gene>
    <name evidence="3" type="ORF">UFOPK2131_00164</name>
</gene>
<dbReference type="InterPro" id="IPR018638">
    <property type="entry name" value="DUF2061_membrane"/>
</dbReference>
<feature type="transmembrane region" description="Helical" evidence="1">
    <location>
        <begin position="35"/>
        <end position="53"/>
    </location>
</feature>
<evidence type="ECO:0000256" key="1">
    <source>
        <dbReference type="SAM" id="Phobius"/>
    </source>
</evidence>
<evidence type="ECO:0000259" key="2">
    <source>
        <dbReference type="Pfam" id="PF09834"/>
    </source>
</evidence>
<feature type="domain" description="DUF2061" evidence="2">
    <location>
        <begin position="8"/>
        <end position="58"/>
    </location>
</feature>
<keyword evidence="1" id="KW-0472">Membrane</keyword>
<dbReference type="AlphaFoldDB" id="A0A6J6IXF2"/>
<sequence>MITKRRSLAKSITWRLIAIAVTFIVGFVMTGSWQFAVSLSLISNLINFVLYYIHERFWLKINWGRK</sequence>
<protein>
    <submittedName>
        <fullName evidence="3">Unannotated protein</fullName>
    </submittedName>
</protein>